<evidence type="ECO:0000313" key="2">
    <source>
        <dbReference type="EMBL" id="STS88535.1"/>
    </source>
</evidence>
<gene>
    <name evidence="2" type="ORF">NCTC9177_02390</name>
</gene>
<sequence>MPQPRGQHVKIHLRHAPLMQGIHQQTMNDRAQTRHSLQPLRLQVTPDGPRYWRQSGSQRPRPGYDRPTVHFPDGAARAGAAGWCPDSASILTRSRWKAYRSSAWQYRAVRSSSHTGCNNPSAVSPGPPHISTVGKRPIAFGICKKPVIGEPPGMVNSSSRSEPGSRWAASSYARLAKACACSASSSPLIWRISGQCYTGSMHATSGGRSAKDRLPARPFVATAWPLSPTQRSSCRRDSR</sequence>
<evidence type="ECO:0000313" key="3">
    <source>
        <dbReference type="Proteomes" id="UP000254545"/>
    </source>
</evidence>
<feature type="region of interest" description="Disordered" evidence="1">
    <location>
        <begin position="45"/>
        <end position="65"/>
    </location>
</feature>
<proteinExistence type="predicted"/>
<organism evidence="2 3">
    <name type="scientific">Klebsiella variicola</name>
    <dbReference type="NCBI Taxonomy" id="244366"/>
    <lineage>
        <taxon>Bacteria</taxon>
        <taxon>Pseudomonadati</taxon>
        <taxon>Pseudomonadota</taxon>
        <taxon>Gammaproteobacteria</taxon>
        <taxon>Enterobacterales</taxon>
        <taxon>Enterobacteriaceae</taxon>
        <taxon>Klebsiella/Raoultella group</taxon>
        <taxon>Klebsiella</taxon>
        <taxon>Klebsiella pneumoniae complex</taxon>
    </lineage>
</organism>
<evidence type="ECO:0000256" key="1">
    <source>
        <dbReference type="SAM" id="MobiDB-lite"/>
    </source>
</evidence>
<reference evidence="2 3" key="1">
    <citation type="submission" date="2018-06" db="EMBL/GenBank/DDBJ databases">
        <authorList>
            <consortium name="Pathogen Informatics"/>
            <person name="Doyle S."/>
        </authorList>
    </citation>
    <scope>NUCLEOTIDE SEQUENCE [LARGE SCALE GENOMIC DNA]</scope>
    <source>
        <strain evidence="2 3">NCTC9177</strain>
    </source>
</reference>
<name>A0A7H4MDY5_KLEVA</name>
<dbReference type="Proteomes" id="UP000254545">
    <property type="component" value="Unassembled WGS sequence"/>
</dbReference>
<comment type="caution">
    <text evidence="2">The sequence shown here is derived from an EMBL/GenBank/DDBJ whole genome shotgun (WGS) entry which is preliminary data.</text>
</comment>
<accession>A0A7H4MDY5</accession>
<dbReference type="AlphaFoldDB" id="A0A7H4MDY5"/>
<protein>
    <submittedName>
        <fullName evidence="2">Uncharacterized protein</fullName>
    </submittedName>
</protein>
<dbReference type="EMBL" id="UGKR01000003">
    <property type="protein sequence ID" value="STS88535.1"/>
    <property type="molecule type" value="Genomic_DNA"/>
</dbReference>